<comment type="caution">
    <text evidence="5">The sequence shown here is derived from an EMBL/GenBank/DDBJ whole genome shotgun (WGS) entry which is preliminary data.</text>
</comment>
<proteinExistence type="predicted"/>
<dbReference type="RefSeq" id="WP_211299129.1">
    <property type="nucleotide sequence ID" value="NZ_PGFZ01000001.1"/>
</dbReference>
<dbReference type="InterPro" id="IPR009057">
    <property type="entry name" value="Homeodomain-like_sf"/>
</dbReference>
<protein>
    <submittedName>
        <fullName evidence="5">AraC family transcriptional regulator</fullName>
    </submittedName>
</protein>
<evidence type="ECO:0000256" key="2">
    <source>
        <dbReference type="ARBA" id="ARBA00023125"/>
    </source>
</evidence>
<dbReference type="Proteomes" id="UP000237423">
    <property type="component" value="Unassembled WGS sequence"/>
</dbReference>
<dbReference type="AlphaFoldDB" id="A0A2S5CRI8"/>
<dbReference type="InterPro" id="IPR035418">
    <property type="entry name" value="AraC-bd_2"/>
</dbReference>
<dbReference type="SMART" id="SM00342">
    <property type="entry name" value="HTH_ARAC"/>
    <property type="match status" value="1"/>
</dbReference>
<dbReference type="SUPFAM" id="SSF51215">
    <property type="entry name" value="Regulatory protein AraC"/>
    <property type="match status" value="1"/>
</dbReference>
<dbReference type="InterPro" id="IPR037923">
    <property type="entry name" value="HTH-like"/>
</dbReference>
<dbReference type="InterPro" id="IPR050204">
    <property type="entry name" value="AraC_XylS_family_regulators"/>
</dbReference>
<accession>A0A2S5CRI8</accession>
<dbReference type="InterPro" id="IPR018060">
    <property type="entry name" value="HTH_AraC"/>
</dbReference>
<dbReference type="GO" id="GO:0003700">
    <property type="term" value="F:DNA-binding transcription factor activity"/>
    <property type="evidence" value="ECO:0007669"/>
    <property type="project" value="InterPro"/>
</dbReference>
<dbReference type="InterPro" id="IPR020449">
    <property type="entry name" value="Tscrpt_reg_AraC-type_HTH"/>
</dbReference>
<dbReference type="PRINTS" id="PR00032">
    <property type="entry name" value="HTHARAC"/>
</dbReference>
<gene>
    <name evidence="5" type="ORF">AADEFJLK_00464</name>
</gene>
<evidence type="ECO:0000256" key="3">
    <source>
        <dbReference type="ARBA" id="ARBA00023163"/>
    </source>
</evidence>
<dbReference type="Pfam" id="PF14525">
    <property type="entry name" value="AraC_binding_2"/>
    <property type="match status" value="1"/>
</dbReference>
<dbReference type="Gene3D" id="1.10.10.60">
    <property type="entry name" value="Homeodomain-like"/>
    <property type="match status" value="1"/>
</dbReference>
<evidence type="ECO:0000259" key="4">
    <source>
        <dbReference type="PROSITE" id="PS01124"/>
    </source>
</evidence>
<dbReference type="EMBL" id="PGFZ01000001">
    <property type="protein sequence ID" value="POZ53440.1"/>
    <property type="molecule type" value="Genomic_DNA"/>
</dbReference>
<dbReference type="PROSITE" id="PS01124">
    <property type="entry name" value="HTH_ARAC_FAMILY_2"/>
    <property type="match status" value="1"/>
</dbReference>
<sequence length="332" mass="37610">MNTDTRFLHSLKEAMPSTRGVKYSTEDFAPPDRLDWLREVIGREYANVEITPPDAGVFNEMVIYAWEQLRLSVIRSDAITLQRLPREPDLISQDAYFAVIHLSGCYRLLQNGREVFLQPGDMTLYDATLPHHIVCPQPFSKLLISIPRPLLRERVAGIEHCTALHIPGRLGIGSVAAGFIRSCAHQAEQLQAGEFSLLSEHALDLLVLALATVRPSHFKLSKSRAMALHRVKAFIENNLSCPSLNPAAVSAGTGLSPRYISLLFKEEDNSLMRYVWQRRLESCRKELLNPIHAGHRICDIAFRWGFNDLSHFSRLFKQHFGCSPSDYREGHK</sequence>
<keyword evidence="2" id="KW-0238">DNA-binding</keyword>
<reference evidence="5 6" key="1">
    <citation type="submission" date="2017-11" db="EMBL/GenBank/DDBJ databases">
        <title>Draft Genome Sequence of Methylobacter psychrotolerans Sph1T, an Obligate Methanotroph from Low-Temperature Environments.</title>
        <authorList>
            <person name="Oshkin I.Y."/>
            <person name="Miroshnikov K."/>
            <person name="Belova S.E."/>
            <person name="Korzhenkov A."/>
            <person name="Toshchakov S.V."/>
            <person name="Dedysh S.N."/>
        </authorList>
    </citation>
    <scope>NUCLEOTIDE SEQUENCE [LARGE SCALE GENOMIC DNA]</scope>
    <source>
        <strain evidence="5 6">Sph1</strain>
    </source>
</reference>
<feature type="domain" description="HTH araC/xylS-type" evidence="4">
    <location>
        <begin position="229"/>
        <end position="330"/>
    </location>
</feature>
<keyword evidence="1" id="KW-0805">Transcription regulation</keyword>
<evidence type="ECO:0000313" key="5">
    <source>
        <dbReference type="EMBL" id="POZ53440.1"/>
    </source>
</evidence>
<keyword evidence="3" id="KW-0804">Transcription</keyword>
<organism evidence="5 6">
    <name type="scientific">Methylovulum psychrotolerans</name>
    <dbReference type="NCBI Taxonomy" id="1704499"/>
    <lineage>
        <taxon>Bacteria</taxon>
        <taxon>Pseudomonadati</taxon>
        <taxon>Pseudomonadota</taxon>
        <taxon>Gammaproteobacteria</taxon>
        <taxon>Methylococcales</taxon>
        <taxon>Methylococcaceae</taxon>
        <taxon>Methylovulum</taxon>
    </lineage>
</organism>
<evidence type="ECO:0000313" key="6">
    <source>
        <dbReference type="Proteomes" id="UP000237423"/>
    </source>
</evidence>
<dbReference type="Pfam" id="PF12833">
    <property type="entry name" value="HTH_18"/>
    <property type="match status" value="1"/>
</dbReference>
<dbReference type="PANTHER" id="PTHR46796:SF6">
    <property type="entry name" value="ARAC SUBFAMILY"/>
    <property type="match status" value="1"/>
</dbReference>
<evidence type="ECO:0000256" key="1">
    <source>
        <dbReference type="ARBA" id="ARBA00023015"/>
    </source>
</evidence>
<name>A0A2S5CRI8_9GAMM</name>
<dbReference type="GO" id="GO:0043565">
    <property type="term" value="F:sequence-specific DNA binding"/>
    <property type="evidence" value="ECO:0007669"/>
    <property type="project" value="InterPro"/>
</dbReference>
<dbReference type="SUPFAM" id="SSF46689">
    <property type="entry name" value="Homeodomain-like"/>
    <property type="match status" value="1"/>
</dbReference>
<dbReference type="PANTHER" id="PTHR46796">
    <property type="entry name" value="HTH-TYPE TRANSCRIPTIONAL ACTIVATOR RHAS-RELATED"/>
    <property type="match status" value="1"/>
</dbReference>